<accession>A0AAV2Z785</accession>
<evidence type="ECO:0000313" key="3">
    <source>
        <dbReference type="EMBL" id="DBA01188.1"/>
    </source>
</evidence>
<comment type="caution">
    <text evidence="3">The sequence shown here is derived from an EMBL/GenBank/DDBJ whole genome shotgun (WGS) entry which is preliminary data.</text>
</comment>
<organism evidence="3 4">
    <name type="scientific">Lagenidium giganteum</name>
    <dbReference type="NCBI Taxonomy" id="4803"/>
    <lineage>
        <taxon>Eukaryota</taxon>
        <taxon>Sar</taxon>
        <taxon>Stramenopiles</taxon>
        <taxon>Oomycota</taxon>
        <taxon>Peronosporomycetes</taxon>
        <taxon>Pythiales</taxon>
        <taxon>Pythiaceae</taxon>
    </lineage>
</organism>
<feature type="region of interest" description="Disordered" evidence="1">
    <location>
        <begin position="495"/>
        <end position="517"/>
    </location>
</feature>
<feature type="region of interest" description="Disordered" evidence="1">
    <location>
        <begin position="1353"/>
        <end position="1410"/>
    </location>
</feature>
<dbReference type="InterPro" id="IPR013783">
    <property type="entry name" value="Ig-like_fold"/>
</dbReference>
<feature type="compositionally biased region" description="Basic and acidic residues" evidence="1">
    <location>
        <begin position="1353"/>
        <end position="1364"/>
    </location>
</feature>
<keyword evidence="4" id="KW-1185">Reference proteome</keyword>
<feature type="compositionally biased region" description="Polar residues" evidence="1">
    <location>
        <begin position="505"/>
        <end position="515"/>
    </location>
</feature>
<dbReference type="PANTHER" id="PTHR33487">
    <property type="entry name" value="CILIA- AND FLAGELLA-ASSOCIATED PROTEIN 54"/>
    <property type="match status" value="1"/>
</dbReference>
<evidence type="ECO:0000256" key="1">
    <source>
        <dbReference type="SAM" id="MobiDB-lite"/>
    </source>
</evidence>
<evidence type="ECO:0000313" key="4">
    <source>
        <dbReference type="Proteomes" id="UP001146120"/>
    </source>
</evidence>
<dbReference type="Pfam" id="PF14858">
    <property type="entry name" value="CFAP54_N"/>
    <property type="match status" value="1"/>
</dbReference>
<protein>
    <recommendedName>
        <fullName evidence="2">Fibronectin type-III domain-containing protein</fullName>
    </recommendedName>
</protein>
<dbReference type="Proteomes" id="UP001146120">
    <property type="component" value="Unassembled WGS sequence"/>
</dbReference>
<feature type="region of interest" description="Disordered" evidence="1">
    <location>
        <begin position="27"/>
        <end position="49"/>
    </location>
</feature>
<feature type="compositionally biased region" description="Polar residues" evidence="1">
    <location>
        <begin position="1224"/>
        <end position="1235"/>
    </location>
</feature>
<dbReference type="SUPFAM" id="SSF49265">
    <property type="entry name" value="Fibronectin type III"/>
    <property type="match status" value="1"/>
</dbReference>
<dbReference type="Gene3D" id="2.60.40.10">
    <property type="entry name" value="Immunoglobulins"/>
    <property type="match status" value="1"/>
</dbReference>
<dbReference type="InterPro" id="IPR027912">
    <property type="entry name" value="CFAP54"/>
</dbReference>
<dbReference type="CDD" id="cd00063">
    <property type="entry name" value="FN3"/>
    <property type="match status" value="1"/>
</dbReference>
<proteinExistence type="predicted"/>
<reference evidence="3" key="1">
    <citation type="submission" date="2022-11" db="EMBL/GenBank/DDBJ databases">
        <authorList>
            <person name="Morgan W.R."/>
            <person name="Tartar A."/>
        </authorList>
    </citation>
    <scope>NUCLEOTIDE SEQUENCE</scope>
    <source>
        <strain evidence="3">ARSEF 373</strain>
    </source>
</reference>
<feature type="domain" description="Fibronectin type-III" evidence="2">
    <location>
        <begin position="858"/>
        <end position="970"/>
    </location>
</feature>
<feature type="compositionally biased region" description="Low complexity" evidence="1">
    <location>
        <begin position="34"/>
        <end position="49"/>
    </location>
</feature>
<dbReference type="PANTHER" id="PTHR33487:SF1">
    <property type="entry name" value="CILIA- AND FLAGELLA-ASSOCIATED PROTEIN 54"/>
    <property type="match status" value="1"/>
</dbReference>
<feature type="region of interest" description="Disordered" evidence="1">
    <location>
        <begin position="2526"/>
        <end position="2547"/>
    </location>
</feature>
<feature type="region of interest" description="Disordered" evidence="1">
    <location>
        <begin position="1214"/>
        <end position="1261"/>
    </location>
</feature>
<feature type="compositionally biased region" description="Polar residues" evidence="1">
    <location>
        <begin position="1366"/>
        <end position="1377"/>
    </location>
</feature>
<dbReference type="GO" id="GO:0060271">
    <property type="term" value="P:cilium assembly"/>
    <property type="evidence" value="ECO:0007669"/>
    <property type="project" value="TreeGrafter"/>
</dbReference>
<dbReference type="InterPro" id="IPR003961">
    <property type="entry name" value="FN3_dom"/>
</dbReference>
<reference evidence="3" key="2">
    <citation type="journal article" date="2023" name="Microbiol Resour">
        <title>Decontamination and Annotation of the Draft Genome Sequence of the Oomycete Lagenidium giganteum ARSEF 373.</title>
        <authorList>
            <person name="Morgan W.R."/>
            <person name="Tartar A."/>
        </authorList>
    </citation>
    <scope>NUCLEOTIDE SEQUENCE</scope>
    <source>
        <strain evidence="3">ARSEF 373</strain>
    </source>
</reference>
<name>A0AAV2Z785_9STRA</name>
<gene>
    <name evidence="3" type="ORF">N0F65_002323</name>
</gene>
<evidence type="ECO:0000259" key="2">
    <source>
        <dbReference type="PROSITE" id="PS50853"/>
    </source>
</evidence>
<dbReference type="InterPro" id="IPR036116">
    <property type="entry name" value="FN3_sf"/>
</dbReference>
<feature type="region of interest" description="Disordered" evidence="1">
    <location>
        <begin position="1482"/>
        <end position="1505"/>
    </location>
</feature>
<sequence length="2980" mass="325168">MKAEADADQILAEQFERDLNALIQQSREKRSAIDGGNTDAASSSDSSNDAATESTKFALEVAYYGTVGQKLAQTVYELLYETQELATRKKLVLLLSTADRFAALQEYTAAASLLYKPLISFLTQAGSDASTGLADWESVLLVRAQHGLATARFTTAMKADRLVRHPGTLETMLSALALVQQSMERTLMLEHKAPQQYAWLVANGTFLIFTIAKPLQLLGYEADVVAYFKWCLLSLESVVTLCTTKFIIWRLQLYTSICDCYEAMAHKTTLPAQRARHTKAALACADHALKTVLRLKKEEELDLPMPQEVLATLTKAQMITAMLVARIKALHNNEAVTIAVVDSTVADPFYRIRFAVEVVEKLTMADRACIGYLSAPVAGTTEVTDMLKYLYDLVLPLLAPLLPQQTLLGSSRGGPSVDSDPKVRQATFPVTMHWMVLRHYYRTRKRAELGFFLQTARVRLSTDAWKSASESEAVAHELCIYEALAALLAAEDELGEHETTDPAPTATQGTDTARVSTPAKKTVRDHTWIELNTTKRVLPVSQLRALVRAVHEAIAERNSTVVLTNRDLMTATALLLWRQYGRVLVDELDATEQAQFKPEVLRLTADILLTVHATFMSAHFDDMLLHGVVCVRLAMALRQINQRRRGIEALRSMTERIDARRDHLANGALHFERSRVEQGDALAGATFTFHLDRKLAQSDCATPGAPTTRDGVGVIGSGSQYGGMHQELCCLQVDILAALYQSELEEAALSDHLLQKLSAAAAEAAASSSAAMGRACAPGRVQAALTTACRKNGYLKALLSLQRLKAAFNMTTKELNAMADECMQELQRTDKHEHKLMKQLMVERQRAATNATPVPTAVPRAPLIIARCSTSITVEIVPFHSSLPPSKRKKVAYYAVYGKSSGAGTDVSLTNTLLPGTGQPVYPPDLRVTITGLVPNDSYVFAVAAFDARGDVIQGIGETSDLVVACNPLPLILCYAYLAQLCHELDLPVPAKRAATAFYERIVSRLDATARRRWKANPFYRHALQRDEIARLPVPVLTAGVQTMLILCRDEPGDPERDGRITDVMSPLVPVQVGSLELAKKVTMGIELASAAGNLEAIRLLCFKGYRLLLPVLHLDSCRSMMYEALMVLFQALLQIPMTQWDIDTKSIASRIGFELFRLAKENRHIAPATLQALAHVRADEVVAQLCSDDGHGSGVSNEFAALQEALLLREVTDGTKAPPPSLSRPSTGVPASTSKPPPTAKNASTPQPTPRLPGAPGETVPTLDELLKQAQFHVADTVKMLDAFAHDPRSVAYLCKLAVVALERGDDAQVEQWLSAVRLHRIKTTAPFREFIASVGGDELFVVDNVAVGDGKGDGKVDGKGDKSVPNTARSTTAASKTPRAAHGEEGDAGAEGMDDANALDSAASPRSEAEENDQDLCLWCGELFLLQALMLYRKMVKKRLITPVHDPTLGPTEDCTFEFLYGRPEATSNTRDHLLLTEADTDATTARPEGQDPAPASAREEAEEDQMREWFSTFLRKISASAALFEQCGAWQGLQVACQYLWNALWIAWVSPRAVAANSVWNTQVVDTVRNLLEMLDVVTAPEDHTQNHEATISATALFARTGRGISATQGGSCGIVLASTTVMSSIGSTLGTDLTWISNLVGYTLQVLTAAQDWKEVVAIGKHYHTLCGATAGSTSGSAATTTSTRRFSEMHFPILIYAQTQRLDEQKTVVRGLQEALAQFVRAFEEKEAKKKKKKSRLVVEEVLTQEEIDFRDAKAVQEQQIGDAVNERQIRETELKELVQTHDSLVKAINKSVQSLDICHELLEKYRRTNSRSHATAGGSGGGGDAHGSVVAAAAQPIVLRSQIVSAYMAAVASARQKRQTRLICLAFHELGDFHLACGELRLALKSWNDGIDNAFGELNAAKSWRDVVPDLKGKTLAEHIAGDGLWITLHTCILLSKLMLHASGSDSFHLLEYAAMASTLFLRLLDCSLPHPTKAFRFGYYQLPAEFWPGRDLVLDRERLPLFSLGVACAIAPQVLLEYEQSVLSMPLIAGYQYIATYCFEDPNQVANALRLRVDALVLSGRFEQACEMLARIFLGVGVPSTRERAVNRAAGSQTPPLPAFCDGKPLRDAANVPVVGWLTATLDVAKLFADLSLLYKSELAELIVCSTLRLARTLAHVERLTEASPLRLAVIKACAAFITIVQKQLAIALEDNKGNALTTAARQVRATKLLGEVMLLQSDALFDDGQWKQAREMAVKALALAKQGAIRPWTSRGGGSADPGSVMEVDREAPLTWFHRLSAVALKSRLQLLRCDMVAGMFKQVLSQSDTAMEEGRESEEVHLGQRVELLRIQALVLLGERRRAEAALVQLREACVKHHNHVSRDFVTLLQMLGVLVRARGMLGKPAKPSKAAPDTASLQMCTQTATQILEETTHIVDQLLELEGWIGTTVDPATDKRMNLYRPLLPSFVQTKFLLAQVLVEEPPQSAEDVLPRLLSVLNDGLRGLAHTVRPLPALKAGLLLLKGAALRKAMVHAQAQASIAASNTEKSNDGDTSRGTVLVPQAATQPTTEAFDVCVDTLISCINESINNGGYDRVVVRLALIELVDLYGQKLLPDSVMPHMHAALHYLKLAFAVQQQTNVVFDSLELQTQPVTALEKLTPCILSSVPSLSPATIAALEQRSGKADAPAPPPVAIPAPAGKKGSSAAINTAQVAQPIPVDGATAAAIVNYFIRLSREKDVLPTMCELQREMAAQLHQYLVQCHPSYAKTCCLTELPPVPSEDPDVRPGLVLAQWSRDITPAIAVASFMSSTAETALPATGNTTPGQMTLYFALGTAKIEVKEDAVPLENQERFHARTQRFQGAPVLNKRPSVPESEVRKLRQQLGALRVEMEDDQSLVINRATFADRLQVILLDIQTFFRPIEATATASDVDKPHVPMNRSSSTLASSLVDAFGNLQKVPCTLEMVVQLENLFSVSKGLSAADNALCYFLRDLLDN</sequence>
<dbReference type="EMBL" id="DAKRPA010000052">
    <property type="protein sequence ID" value="DBA01188.1"/>
    <property type="molecule type" value="Genomic_DNA"/>
</dbReference>
<dbReference type="PROSITE" id="PS50853">
    <property type="entry name" value="FN3"/>
    <property type="match status" value="1"/>
</dbReference>